<feature type="non-terminal residue" evidence="1">
    <location>
        <position position="94"/>
    </location>
</feature>
<accession>E9J158</accession>
<evidence type="ECO:0000313" key="1">
    <source>
        <dbReference type="EMBL" id="EFZ13442.1"/>
    </source>
</evidence>
<dbReference type="AlphaFoldDB" id="E9J158"/>
<dbReference type="PANTHER" id="PTHR46601:SF1">
    <property type="entry name" value="ADF-H DOMAIN-CONTAINING PROTEIN"/>
    <property type="match status" value="1"/>
</dbReference>
<dbReference type="HOGENOM" id="CLU_2392293_0_0_1"/>
<protein>
    <submittedName>
        <fullName evidence="1">Uncharacterized protein</fullName>
    </submittedName>
</protein>
<name>E9J158_SOLIN</name>
<gene>
    <name evidence="1" type="ORF">SINV_11933</name>
</gene>
<feature type="non-terminal residue" evidence="1">
    <location>
        <position position="1"/>
    </location>
</feature>
<proteinExistence type="predicted"/>
<dbReference type="EMBL" id="GL767582">
    <property type="protein sequence ID" value="EFZ13442.1"/>
    <property type="molecule type" value="Genomic_DNA"/>
</dbReference>
<sequence>HFFTTAHGKGLCNDISGNFKQLVRKVTLQGSIILNTEVLYTLGKNDMKKITIIFSSKTNHDKLSKFLEPRFALAKTISYIKISYNYFCERRSIN</sequence>
<reference evidence="1" key="1">
    <citation type="journal article" date="2011" name="Proc. Natl. Acad. Sci. U.S.A.">
        <title>The genome of the fire ant Solenopsis invicta.</title>
        <authorList>
            <person name="Wurm Y."/>
            <person name="Wang J."/>
            <person name="Riba-Grognuz O."/>
            <person name="Corona M."/>
            <person name="Nygaard S."/>
            <person name="Hunt B.G."/>
            <person name="Ingram K.K."/>
            <person name="Falquet L."/>
            <person name="Nipitwattanaphon M."/>
            <person name="Gotzek D."/>
            <person name="Dijkstra M.B."/>
            <person name="Oettler J."/>
            <person name="Comtesse F."/>
            <person name="Shih C.J."/>
            <person name="Wu W.J."/>
            <person name="Yang C.C."/>
            <person name="Thomas J."/>
            <person name="Beaudoing E."/>
            <person name="Pradervand S."/>
            <person name="Flegel V."/>
            <person name="Cook E.D."/>
            <person name="Fabbretti R."/>
            <person name="Stockinger H."/>
            <person name="Long L."/>
            <person name="Farmerie W.G."/>
            <person name="Oakey J."/>
            <person name="Boomsma J.J."/>
            <person name="Pamilo P."/>
            <person name="Yi S.V."/>
            <person name="Heinze J."/>
            <person name="Goodisman M.A."/>
            <person name="Farinelli L."/>
            <person name="Harshman K."/>
            <person name="Hulo N."/>
            <person name="Cerutti L."/>
            <person name="Xenarios I."/>
            <person name="Shoemaker D."/>
            <person name="Keller L."/>
        </authorList>
    </citation>
    <scope>NUCLEOTIDE SEQUENCE [LARGE SCALE GENOMIC DNA]</scope>
</reference>
<dbReference type="PANTHER" id="PTHR46601">
    <property type="entry name" value="ULP_PROTEASE DOMAIN-CONTAINING PROTEIN"/>
    <property type="match status" value="1"/>
</dbReference>
<organism>
    <name type="scientific">Solenopsis invicta</name>
    <name type="common">Red imported fire ant</name>
    <name type="synonym">Solenopsis wagneri</name>
    <dbReference type="NCBI Taxonomy" id="13686"/>
    <lineage>
        <taxon>Eukaryota</taxon>
        <taxon>Metazoa</taxon>
        <taxon>Ecdysozoa</taxon>
        <taxon>Arthropoda</taxon>
        <taxon>Hexapoda</taxon>
        <taxon>Insecta</taxon>
        <taxon>Pterygota</taxon>
        <taxon>Neoptera</taxon>
        <taxon>Endopterygota</taxon>
        <taxon>Hymenoptera</taxon>
        <taxon>Apocrita</taxon>
        <taxon>Aculeata</taxon>
        <taxon>Formicoidea</taxon>
        <taxon>Formicidae</taxon>
        <taxon>Myrmicinae</taxon>
        <taxon>Solenopsis</taxon>
    </lineage>
</organism>